<gene>
    <name evidence="2" type="ORF">IW245_002335</name>
</gene>
<evidence type="ECO:0000313" key="3">
    <source>
        <dbReference type="Proteomes" id="UP000622552"/>
    </source>
</evidence>
<comment type="caution">
    <text evidence="2">The sequence shown here is derived from an EMBL/GenBank/DDBJ whole genome shotgun (WGS) entry which is preliminary data.</text>
</comment>
<dbReference type="Proteomes" id="UP000622552">
    <property type="component" value="Unassembled WGS sequence"/>
</dbReference>
<evidence type="ECO:0000256" key="1">
    <source>
        <dbReference type="SAM" id="MobiDB-lite"/>
    </source>
</evidence>
<dbReference type="AlphaFoldDB" id="A0A8J7GSC6"/>
<dbReference type="EMBL" id="JADOUF010000001">
    <property type="protein sequence ID" value="MBG6136141.1"/>
    <property type="molecule type" value="Genomic_DNA"/>
</dbReference>
<evidence type="ECO:0008006" key="4">
    <source>
        <dbReference type="Google" id="ProtNLM"/>
    </source>
</evidence>
<evidence type="ECO:0000313" key="2">
    <source>
        <dbReference type="EMBL" id="MBG6136141.1"/>
    </source>
</evidence>
<proteinExistence type="predicted"/>
<protein>
    <recommendedName>
        <fullName evidence="4">Helix-turn-helix domain-containing protein</fullName>
    </recommendedName>
</protein>
<keyword evidence="3" id="KW-1185">Reference proteome</keyword>
<name>A0A8J7GSC6_9ACTN</name>
<feature type="region of interest" description="Disordered" evidence="1">
    <location>
        <begin position="104"/>
        <end position="136"/>
    </location>
</feature>
<organism evidence="2 3">
    <name type="scientific">Longispora fulva</name>
    <dbReference type="NCBI Taxonomy" id="619741"/>
    <lineage>
        <taxon>Bacteria</taxon>
        <taxon>Bacillati</taxon>
        <taxon>Actinomycetota</taxon>
        <taxon>Actinomycetes</taxon>
        <taxon>Micromonosporales</taxon>
        <taxon>Micromonosporaceae</taxon>
        <taxon>Longispora</taxon>
    </lineage>
</organism>
<sequence length="136" mass="14760">MREHGTPHSNVQISTMLNDAGLRTGKNLRFTARHVAAVRGVYQILTPRNVAVQDGEIGGKQAAQLLGIPADAIYNWLRLGQVPANTGAGRWCVPWDTQTQEVYRQKVASSSGSSRPLPRRATARGTSIVRRGSRSG</sequence>
<accession>A0A8J7GSC6</accession>
<dbReference type="RefSeq" id="WP_231398766.1">
    <property type="nucleotide sequence ID" value="NZ_BONS01000038.1"/>
</dbReference>
<reference evidence="2" key="1">
    <citation type="submission" date="2020-11" db="EMBL/GenBank/DDBJ databases">
        <title>Sequencing the genomes of 1000 actinobacteria strains.</title>
        <authorList>
            <person name="Klenk H.-P."/>
        </authorList>
    </citation>
    <scope>NUCLEOTIDE SEQUENCE</scope>
    <source>
        <strain evidence="2">DSM 45356</strain>
    </source>
</reference>